<dbReference type="EMBL" id="JAVRHX010000002">
    <property type="protein sequence ID" value="MDT0594868.1"/>
    <property type="molecule type" value="Genomic_DNA"/>
</dbReference>
<comment type="subcellular location">
    <subcellularLocation>
        <location evidence="1">Cell membrane</location>
    </subcellularLocation>
</comment>
<comment type="similarity">
    <text evidence="2">Belongs to the membrane fusion protein (MFP) (TC 8.A.1) family.</text>
</comment>
<evidence type="ECO:0000256" key="1">
    <source>
        <dbReference type="ARBA" id="ARBA00004236"/>
    </source>
</evidence>
<keyword evidence="4" id="KW-0732">Signal</keyword>
<feature type="domain" description="Multidrug resistance protein MdtA-like beta-barrel" evidence="5">
    <location>
        <begin position="194"/>
        <end position="273"/>
    </location>
</feature>
<name>A0ABU2ZQG5_9ALTE</name>
<dbReference type="SUPFAM" id="SSF111369">
    <property type="entry name" value="HlyD-like secretion proteins"/>
    <property type="match status" value="1"/>
</dbReference>
<keyword evidence="7" id="KW-1185">Reference proteome</keyword>
<dbReference type="PANTHER" id="PTHR30469">
    <property type="entry name" value="MULTIDRUG RESISTANCE PROTEIN MDTA"/>
    <property type="match status" value="1"/>
</dbReference>
<dbReference type="RefSeq" id="WP_311368388.1">
    <property type="nucleotide sequence ID" value="NZ_JAVRHX010000002.1"/>
</dbReference>
<feature type="signal peptide" evidence="4">
    <location>
        <begin position="1"/>
        <end position="24"/>
    </location>
</feature>
<protein>
    <submittedName>
        <fullName evidence="6">Efflux RND transporter periplasmic adaptor subunit</fullName>
    </submittedName>
</protein>
<feature type="chain" id="PRO_5047375919" evidence="4">
    <location>
        <begin position="25"/>
        <end position="353"/>
    </location>
</feature>
<evidence type="ECO:0000256" key="2">
    <source>
        <dbReference type="ARBA" id="ARBA00009477"/>
    </source>
</evidence>
<comment type="caution">
    <text evidence="6">The sequence shown here is derived from an EMBL/GenBank/DDBJ whole genome shotgun (WGS) entry which is preliminary data.</text>
</comment>
<evidence type="ECO:0000256" key="4">
    <source>
        <dbReference type="SAM" id="SignalP"/>
    </source>
</evidence>
<evidence type="ECO:0000313" key="6">
    <source>
        <dbReference type="EMBL" id="MDT0594868.1"/>
    </source>
</evidence>
<dbReference type="Gene3D" id="2.40.420.20">
    <property type="match status" value="1"/>
</dbReference>
<dbReference type="PANTHER" id="PTHR30469:SF11">
    <property type="entry name" value="BLL4320 PROTEIN"/>
    <property type="match status" value="1"/>
</dbReference>
<evidence type="ECO:0000259" key="5">
    <source>
        <dbReference type="Pfam" id="PF25944"/>
    </source>
</evidence>
<dbReference type="InterPro" id="IPR006143">
    <property type="entry name" value="RND_pump_MFP"/>
</dbReference>
<gene>
    <name evidence="6" type="ORF">RM552_08460</name>
</gene>
<keyword evidence="3" id="KW-0175">Coiled coil</keyword>
<dbReference type="Gene3D" id="2.40.30.170">
    <property type="match status" value="1"/>
</dbReference>
<evidence type="ECO:0000256" key="3">
    <source>
        <dbReference type="SAM" id="Coils"/>
    </source>
</evidence>
<dbReference type="Gene3D" id="2.40.50.100">
    <property type="match status" value="1"/>
</dbReference>
<dbReference type="Pfam" id="PF25944">
    <property type="entry name" value="Beta-barrel_RND"/>
    <property type="match status" value="1"/>
</dbReference>
<dbReference type="InterPro" id="IPR058626">
    <property type="entry name" value="MdtA-like_b-barrel"/>
</dbReference>
<accession>A0ABU2ZQG5</accession>
<dbReference type="Proteomes" id="UP001253545">
    <property type="component" value="Unassembled WGS sequence"/>
</dbReference>
<sequence length="353" mass="38653">MFKVVFSMSMILVCTLLPFSDAVAQSRGVQERQATIVITEPVRFDGLQTNIDAVGTAEAIKSIELFPAVSDKVSAVLFVPGQFVEEGQIILELDSRRQDAALRRAKIELADAERNLTRLEKSKNNGAVTLSELDDAQTVKELAEVNLLSAQVELEDRIVRAPFAGILGLTDIEVGDRISTNTLITSLDDRSELFVNFTVPESSLRSVRGDGTLDGENELVLHPWTDREASVKARLAQIDSRIDALDRTIRVRAIFTNTDDTYLPGMSFRVNLSIQGQEYAAVPESGLAWGASGAFVWVADKGKAKRVAVQIKQRLRGKVLVEGDLNRGELLITEGISRLREGQAVRSQTSGVS</sequence>
<proteinExistence type="inferred from homology"/>
<reference evidence="6 7" key="1">
    <citation type="submission" date="2023-09" db="EMBL/GenBank/DDBJ databases">
        <authorList>
            <person name="Rey-Velasco X."/>
        </authorList>
    </citation>
    <scope>NUCLEOTIDE SEQUENCE [LARGE SCALE GENOMIC DNA]</scope>
    <source>
        <strain evidence="6 7">P117</strain>
    </source>
</reference>
<feature type="coiled-coil region" evidence="3">
    <location>
        <begin position="95"/>
        <end position="122"/>
    </location>
</feature>
<dbReference type="Gene3D" id="1.10.287.470">
    <property type="entry name" value="Helix hairpin bin"/>
    <property type="match status" value="1"/>
</dbReference>
<organism evidence="6 7">
    <name type="scientific">Glaciecola petra</name>
    <dbReference type="NCBI Taxonomy" id="3075602"/>
    <lineage>
        <taxon>Bacteria</taxon>
        <taxon>Pseudomonadati</taxon>
        <taxon>Pseudomonadota</taxon>
        <taxon>Gammaproteobacteria</taxon>
        <taxon>Alteromonadales</taxon>
        <taxon>Alteromonadaceae</taxon>
        <taxon>Glaciecola</taxon>
    </lineage>
</organism>
<dbReference type="NCBIfam" id="TIGR01730">
    <property type="entry name" value="RND_mfp"/>
    <property type="match status" value="1"/>
</dbReference>
<evidence type="ECO:0000313" key="7">
    <source>
        <dbReference type="Proteomes" id="UP001253545"/>
    </source>
</evidence>